<accession>A0A1N7G8M0</accession>
<feature type="transmembrane region" description="Helical" evidence="1">
    <location>
        <begin position="7"/>
        <end position="24"/>
    </location>
</feature>
<evidence type="ECO:0000313" key="5">
    <source>
        <dbReference type="Proteomes" id="UP000187321"/>
    </source>
</evidence>
<feature type="transmembrane region" description="Helical" evidence="1">
    <location>
        <begin position="87"/>
        <end position="109"/>
    </location>
</feature>
<evidence type="ECO:0000313" key="2">
    <source>
        <dbReference type="EMBL" id="APX97283.1"/>
    </source>
</evidence>
<dbReference type="RefSeq" id="WP_076584343.1">
    <property type="nucleotide sequence ID" value="NZ_CP019327.1"/>
</dbReference>
<feature type="transmembrane region" description="Helical" evidence="1">
    <location>
        <begin position="30"/>
        <end position="49"/>
    </location>
</feature>
<keyword evidence="4" id="KW-1185">Reference proteome</keyword>
<name>A0A1N7G8M0_9EURY</name>
<feature type="transmembrane region" description="Helical" evidence="1">
    <location>
        <begin position="56"/>
        <end position="81"/>
    </location>
</feature>
<evidence type="ECO:0000313" key="4">
    <source>
        <dbReference type="Proteomes" id="UP000185687"/>
    </source>
</evidence>
<keyword evidence="1" id="KW-0472">Membrane</keyword>
<dbReference type="STRING" id="588898.BB347_12010"/>
<dbReference type="EMBL" id="CP019327">
    <property type="protein sequence ID" value="APX97283.1"/>
    <property type="molecule type" value="Genomic_DNA"/>
</dbReference>
<dbReference type="EMBL" id="FTNP01000010">
    <property type="protein sequence ID" value="SIS08917.1"/>
    <property type="molecule type" value="Genomic_DNA"/>
</dbReference>
<dbReference type="GeneID" id="30956679"/>
<protein>
    <recommendedName>
        <fullName evidence="6">DUF5518 domain-containing protein</fullName>
    </recommendedName>
</protein>
<evidence type="ECO:0000256" key="1">
    <source>
        <dbReference type="SAM" id="Phobius"/>
    </source>
</evidence>
<keyword evidence="1" id="KW-0812">Transmembrane</keyword>
<gene>
    <name evidence="2" type="ORF">BB347_12010</name>
    <name evidence="3" type="ORF">SAMN05421809_3804</name>
</gene>
<dbReference type="OrthoDB" id="342332at2157"/>
<keyword evidence="1" id="KW-1133">Transmembrane helix</keyword>
<organism evidence="3 4">
    <name type="scientific">Natronorubrum daqingense</name>
    <dbReference type="NCBI Taxonomy" id="588898"/>
    <lineage>
        <taxon>Archaea</taxon>
        <taxon>Methanobacteriati</taxon>
        <taxon>Methanobacteriota</taxon>
        <taxon>Stenosarchaea group</taxon>
        <taxon>Halobacteria</taxon>
        <taxon>Halobacteriales</taxon>
        <taxon>Natrialbaceae</taxon>
        <taxon>Natronorubrum</taxon>
    </lineage>
</organism>
<dbReference type="InterPro" id="IPR040493">
    <property type="entry name" value="DUF5518"/>
</dbReference>
<dbReference type="Proteomes" id="UP000187321">
    <property type="component" value="Chromosome"/>
</dbReference>
<sequence length="136" mass="13405">MTNWRAVIIGFLVATVLGILGLAIPGVGQLAAGLIGGFVAGYVAGGGLLRGFWHGLLAGALGGLVGGLLIAVFVGLAGWTLGPAGAMISGAAGLGILALAIFVSFVMALESAIAGALGGLLNPDRPDYRGYDAPRY</sequence>
<reference evidence="2 5" key="1">
    <citation type="submission" date="2017-01" db="EMBL/GenBank/DDBJ databases">
        <title>Complete genome sequence of Haloterrigena daqingensis type strain (JX313T).</title>
        <authorList>
            <person name="Shuang W."/>
        </authorList>
    </citation>
    <scope>NUCLEOTIDE SEQUENCE [LARGE SCALE GENOMIC DNA]</scope>
    <source>
        <strain evidence="2 5">JX313</strain>
    </source>
</reference>
<proteinExistence type="predicted"/>
<evidence type="ECO:0008006" key="6">
    <source>
        <dbReference type="Google" id="ProtNLM"/>
    </source>
</evidence>
<dbReference type="Proteomes" id="UP000185687">
    <property type="component" value="Unassembled WGS sequence"/>
</dbReference>
<reference evidence="3 4" key="2">
    <citation type="submission" date="2017-01" db="EMBL/GenBank/DDBJ databases">
        <authorList>
            <person name="Mah S.A."/>
            <person name="Swanson W.J."/>
            <person name="Moy G.W."/>
            <person name="Vacquier V.D."/>
        </authorList>
    </citation>
    <scope>NUCLEOTIDE SEQUENCE [LARGE SCALE GENOMIC DNA]</scope>
    <source>
        <strain evidence="3 4">CGMCC 1.8909</strain>
    </source>
</reference>
<dbReference type="Pfam" id="PF17647">
    <property type="entry name" value="DUF5518"/>
    <property type="match status" value="1"/>
</dbReference>
<dbReference type="KEGG" id="hda:BB347_12010"/>
<dbReference type="AlphaFoldDB" id="A0A1N7G8M0"/>
<evidence type="ECO:0000313" key="3">
    <source>
        <dbReference type="EMBL" id="SIS08917.1"/>
    </source>
</evidence>